<accession>A0A8J5R757</accession>
<gene>
    <name evidence="13" type="ORF">G9C98_000373</name>
</gene>
<keyword evidence="7 12" id="KW-0675">Receptor</keyword>
<dbReference type="InterPro" id="IPR004117">
    <property type="entry name" value="7tm6_olfct_rcpt"/>
</dbReference>
<evidence type="ECO:0000256" key="9">
    <source>
        <dbReference type="ARBA" id="ARBA00037764"/>
    </source>
</evidence>
<evidence type="ECO:0000256" key="7">
    <source>
        <dbReference type="ARBA" id="ARBA00023170"/>
    </source>
</evidence>
<keyword evidence="3 12" id="KW-0812">Transmembrane</keyword>
<evidence type="ECO:0000256" key="5">
    <source>
        <dbReference type="ARBA" id="ARBA00022989"/>
    </source>
</evidence>
<comment type="caution">
    <text evidence="12">Lacks conserved residue(s) required for the propagation of feature annotation.</text>
</comment>
<keyword evidence="6 12" id="KW-0472">Membrane</keyword>
<comment type="similarity">
    <text evidence="10">Belongs to the insect chemoreceptor superfamily. Heteromeric odorant receptor channel (TC 1.A.69) family. Or2a subfamily.</text>
</comment>
<evidence type="ECO:0000256" key="4">
    <source>
        <dbReference type="ARBA" id="ARBA00022725"/>
    </source>
</evidence>
<keyword evidence="8 12" id="KW-0807">Transducer</keyword>
<sequence>MILPYSFGILRGLGLWKLENITGWKKYLQIIYSYFWITIVFSCVFFELLAITEHINDVQQFVDSSIILLTMIAICGKMFNVLARRKELIHLLAILQTYPCCYQDDKEKNIQDKYDKTINLRTIVYLGLTESAVTMILSVSMLNDIPNRALAYNVWVPYDPTTSIGYFVTYGHQFFAHFVGASVNAAFDTLVPSLILKINCQLNILEHRINLIPKNVCNADSLADIKKIEISEISKCVDHHLKIFQLVEILNKIFSSVIFLQFSISTIVICVTVYRLSQIQFSHPEFVPTTCYFICMLLQIFIICLASSECSFKSYDIVTAVYQTNWYILSVSSQKSLLLIMIRSLRPLKFTAGSFVEVSLNTYNQLVKLSYSAYNVLQ</sequence>
<proteinExistence type="inferred from homology"/>
<dbReference type="GO" id="GO:0005549">
    <property type="term" value="F:odorant binding"/>
    <property type="evidence" value="ECO:0007669"/>
    <property type="project" value="InterPro"/>
</dbReference>
<evidence type="ECO:0000256" key="10">
    <source>
        <dbReference type="ARBA" id="ARBA00037946"/>
    </source>
</evidence>
<feature type="transmembrane region" description="Helical" evidence="12">
    <location>
        <begin position="31"/>
        <end position="52"/>
    </location>
</feature>
<evidence type="ECO:0000256" key="8">
    <source>
        <dbReference type="ARBA" id="ARBA00023224"/>
    </source>
</evidence>
<dbReference type="AlphaFoldDB" id="A0A8J5R757"/>
<name>A0A8J5R757_9HYME</name>
<dbReference type="Pfam" id="PF02949">
    <property type="entry name" value="7tm_6"/>
    <property type="match status" value="1"/>
</dbReference>
<evidence type="ECO:0000256" key="12">
    <source>
        <dbReference type="RuleBase" id="RU351113"/>
    </source>
</evidence>
<comment type="function">
    <text evidence="9">Odorant receptor which mediates acceptance or avoidance behavior, depending on its substrates. The odorant receptor repertoire encodes a large collection of odor stimuli that vary widely in identity, intensity, and duration. May form a complex with Orco to form odorant-sensing units, providing sensitive and prolonged odorant signaling and calcium permeability.</text>
</comment>
<dbReference type="GO" id="GO:0005886">
    <property type="term" value="C:plasma membrane"/>
    <property type="evidence" value="ECO:0007669"/>
    <property type="project" value="UniProtKB-SubCell"/>
</dbReference>
<dbReference type="GO" id="GO:0004984">
    <property type="term" value="F:olfactory receptor activity"/>
    <property type="evidence" value="ECO:0007669"/>
    <property type="project" value="InterPro"/>
</dbReference>
<keyword evidence="4 12" id="KW-0552">Olfaction</keyword>
<feature type="transmembrane region" description="Helical" evidence="12">
    <location>
        <begin position="286"/>
        <end position="306"/>
    </location>
</feature>
<protein>
    <recommendedName>
        <fullName evidence="12">Odorant receptor</fullName>
    </recommendedName>
</protein>
<evidence type="ECO:0000256" key="6">
    <source>
        <dbReference type="ARBA" id="ARBA00023136"/>
    </source>
</evidence>
<evidence type="ECO:0000313" key="13">
    <source>
        <dbReference type="EMBL" id="KAG8039644.1"/>
    </source>
</evidence>
<evidence type="ECO:0000313" key="14">
    <source>
        <dbReference type="Proteomes" id="UP000729913"/>
    </source>
</evidence>
<evidence type="ECO:0000256" key="3">
    <source>
        <dbReference type="ARBA" id="ARBA00022692"/>
    </source>
</evidence>
<evidence type="ECO:0000256" key="2">
    <source>
        <dbReference type="ARBA" id="ARBA00022606"/>
    </source>
</evidence>
<dbReference type="Proteomes" id="UP000729913">
    <property type="component" value="Unassembled WGS sequence"/>
</dbReference>
<evidence type="ECO:0000256" key="1">
    <source>
        <dbReference type="ARBA" id="ARBA00004141"/>
    </source>
</evidence>
<reference evidence="13" key="1">
    <citation type="submission" date="2020-03" db="EMBL/GenBank/DDBJ databases">
        <authorList>
            <person name="Chebbi M.A."/>
            <person name="Drezen J.M."/>
        </authorList>
    </citation>
    <scope>NUCLEOTIDE SEQUENCE</scope>
    <source>
        <tissue evidence="13">Whole body</tissue>
    </source>
</reference>
<dbReference type="PANTHER" id="PTHR21137">
    <property type="entry name" value="ODORANT RECEPTOR"/>
    <property type="match status" value="1"/>
</dbReference>
<comment type="subcellular location">
    <subcellularLocation>
        <location evidence="12">Cell membrane</location>
        <topology evidence="12">Multi-pass membrane protein</topology>
    </subcellularLocation>
    <subcellularLocation>
        <location evidence="1">Membrane</location>
        <topology evidence="1">Multi-pass membrane protein</topology>
    </subcellularLocation>
</comment>
<comment type="caution">
    <text evidence="13">The sequence shown here is derived from an EMBL/GenBank/DDBJ whole genome shotgun (WGS) entry which is preliminary data.</text>
</comment>
<keyword evidence="2 12" id="KW-0716">Sensory transduction</keyword>
<comment type="subunit">
    <text evidence="11">Interacts with Orco. Complexes exist early in the endomembrane system in olfactory sensory neurons (OSNs), coupling these complexes to the conserved ciliary trafficking pathway.</text>
</comment>
<organism evidence="13 14">
    <name type="scientific">Cotesia typhae</name>
    <dbReference type="NCBI Taxonomy" id="2053667"/>
    <lineage>
        <taxon>Eukaryota</taxon>
        <taxon>Metazoa</taxon>
        <taxon>Ecdysozoa</taxon>
        <taxon>Arthropoda</taxon>
        <taxon>Hexapoda</taxon>
        <taxon>Insecta</taxon>
        <taxon>Pterygota</taxon>
        <taxon>Neoptera</taxon>
        <taxon>Endopterygota</taxon>
        <taxon>Hymenoptera</taxon>
        <taxon>Apocrita</taxon>
        <taxon>Ichneumonoidea</taxon>
        <taxon>Braconidae</taxon>
        <taxon>Microgastrinae</taxon>
        <taxon>Cotesia</taxon>
    </lineage>
</organism>
<dbReference type="PANTHER" id="PTHR21137:SF37">
    <property type="entry name" value="ODORANT RECEPTOR 46A, ISOFORM B-RELATED"/>
    <property type="match status" value="1"/>
</dbReference>
<keyword evidence="14" id="KW-1185">Reference proteome</keyword>
<dbReference type="EMBL" id="JAAOIC020000032">
    <property type="protein sequence ID" value="KAG8039644.1"/>
    <property type="molecule type" value="Genomic_DNA"/>
</dbReference>
<dbReference type="GO" id="GO:0007165">
    <property type="term" value="P:signal transduction"/>
    <property type="evidence" value="ECO:0007669"/>
    <property type="project" value="UniProtKB-KW"/>
</dbReference>
<evidence type="ECO:0000256" key="11">
    <source>
        <dbReference type="ARBA" id="ARBA00038679"/>
    </source>
</evidence>
<keyword evidence="5 12" id="KW-1133">Transmembrane helix</keyword>
<dbReference type="OrthoDB" id="6597368at2759"/>
<feature type="transmembrane region" description="Helical" evidence="12">
    <location>
        <begin position="253"/>
        <end position="274"/>
    </location>
</feature>
<reference evidence="13" key="2">
    <citation type="submission" date="2021-04" db="EMBL/GenBank/DDBJ databases">
        <title>Genome-wide patterns of bracovirus chromosomal integration into multiple host tissues during parasitism.</title>
        <authorList>
            <person name="Chebbi M.A.C."/>
        </authorList>
    </citation>
    <scope>NUCLEOTIDE SEQUENCE</scope>
    <source>
        <tissue evidence="13">Whole body</tissue>
    </source>
</reference>
<feature type="transmembrane region" description="Helical" evidence="12">
    <location>
        <begin position="64"/>
        <end position="83"/>
    </location>
</feature>